<dbReference type="RefSeq" id="WP_211247390.1">
    <property type="nucleotide sequence ID" value="NZ_KK073874.1"/>
</dbReference>
<dbReference type="HOGENOM" id="CLU_1432376_0_0_11"/>
<keyword evidence="2" id="KW-1185">Reference proteome</keyword>
<dbReference type="EMBL" id="JFBT01000001">
    <property type="protein sequence ID" value="EXG81159.1"/>
    <property type="molecule type" value="Genomic_DNA"/>
</dbReference>
<sequence length="189" mass="20694">MGDTVSLRDVLDDAQRLAWSSGPLRRVGPLRFGMTTDDVRTALSGTLSLAASQERIPGGGGWAEYELRDPTAFGPAVTTYYDESDRLAGVAVSALCGPQVAVDGLRLVGRTPSRLEDEFRAYLASHDLTLRYSQFAHPWAPELGLVLRVQRAGDLVLSRPVFVAPSWAERCGDTTEGAIPIEEWQTFEW</sequence>
<comment type="caution">
    <text evidence="1">The sequence shown here is derived from an EMBL/GenBank/DDBJ whole genome shotgun (WGS) entry which is preliminary data.</text>
</comment>
<organism evidence="1 2">
    <name type="scientific">Cryptosporangium arvum DSM 44712</name>
    <dbReference type="NCBI Taxonomy" id="927661"/>
    <lineage>
        <taxon>Bacteria</taxon>
        <taxon>Bacillati</taxon>
        <taxon>Actinomycetota</taxon>
        <taxon>Actinomycetes</taxon>
        <taxon>Cryptosporangiales</taxon>
        <taxon>Cryptosporangiaceae</taxon>
        <taxon>Cryptosporangium</taxon>
    </lineage>
</organism>
<evidence type="ECO:0000313" key="1">
    <source>
        <dbReference type="EMBL" id="EXG81159.1"/>
    </source>
</evidence>
<dbReference type="AlphaFoldDB" id="A0A010ZR65"/>
<reference evidence="1 2" key="1">
    <citation type="submission" date="2013-07" db="EMBL/GenBank/DDBJ databases">
        <authorList>
            <consortium name="DOE Joint Genome Institute"/>
            <person name="Eisen J."/>
            <person name="Huntemann M."/>
            <person name="Han J."/>
            <person name="Chen A."/>
            <person name="Kyrpides N."/>
            <person name="Mavromatis K."/>
            <person name="Markowitz V."/>
            <person name="Palaniappan K."/>
            <person name="Ivanova N."/>
            <person name="Schaumberg A."/>
            <person name="Pati A."/>
            <person name="Liolios K."/>
            <person name="Nordberg H.P."/>
            <person name="Cantor M.N."/>
            <person name="Hua S.X."/>
            <person name="Woyke T."/>
        </authorList>
    </citation>
    <scope>NUCLEOTIDE SEQUENCE [LARGE SCALE GENOMIC DNA]</scope>
    <source>
        <strain evidence="1 2">DSM 44712</strain>
    </source>
</reference>
<proteinExistence type="predicted"/>
<protein>
    <submittedName>
        <fullName evidence="1">Uncharacterized protein</fullName>
    </submittedName>
</protein>
<name>A0A010ZR65_9ACTN</name>
<gene>
    <name evidence="1" type="ORF">CryarDRAFT_2266</name>
</gene>
<evidence type="ECO:0000313" key="2">
    <source>
        <dbReference type="Proteomes" id="UP000021053"/>
    </source>
</evidence>
<dbReference type="Proteomes" id="UP000021053">
    <property type="component" value="Unassembled WGS sequence"/>
</dbReference>
<accession>A0A010ZR65</accession>